<dbReference type="EMBL" id="ANOH01000113">
    <property type="protein sequence ID" value="EMI57071.1"/>
    <property type="molecule type" value="Genomic_DNA"/>
</dbReference>
<feature type="region of interest" description="Disordered" evidence="1">
    <location>
        <begin position="944"/>
        <end position="967"/>
    </location>
</feature>
<evidence type="ECO:0000313" key="6">
    <source>
        <dbReference type="EMBL" id="EMI57071.1"/>
    </source>
</evidence>
<evidence type="ECO:0000259" key="5">
    <source>
        <dbReference type="Pfam" id="PF20737"/>
    </source>
</evidence>
<dbReference type="Gene3D" id="3.40.720.10">
    <property type="entry name" value="Alkaline Phosphatase, subunit A"/>
    <property type="match status" value="2"/>
</dbReference>
<dbReference type="PANTHER" id="PTHR43465:SF2">
    <property type="entry name" value="DUF1680 DOMAIN PROTEIN (AFU_ORTHOLOGUE AFUA_1G08910)"/>
    <property type="match status" value="1"/>
</dbReference>
<dbReference type="PANTHER" id="PTHR43465">
    <property type="entry name" value="DUF1680 DOMAIN PROTEIN (AFU_ORTHOLOGUE AFUA_1G08910)"/>
    <property type="match status" value="1"/>
</dbReference>
<dbReference type="Pfam" id="PF20737">
    <property type="entry name" value="Glyco_hydro127C"/>
    <property type="match status" value="1"/>
</dbReference>
<feature type="region of interest" description="Disordered" evidence="1">
    <location>
        <begin position="648"/>
        <end position="669"/>
    </location>
</feature>
<reference evidence="6 7" key="1">
    <citation type="journal article" date="2013" name="Mar. Genomics">
        <title>Expression of sulfatases in Rhodopirellula baltica and the diversity of sulfatases in the genus Rhodopirellula.</title>
        <authorList>
            <person name="Wegner C.E."/>
            <person name="Richter-Heitmann T."/>
            <person name="Klindworth A."/>
            <person name="Klockow C."/>
            <person name="Richter M."/>
            <person name="Achstetter T."/>
            <person name="Glockner F.O."/>
            <person name="Harder J."/>
        </authorList>
    </citation>
    <scope>NUCLEOTIDE SEQUENCE [LARGE SCALE GENOMIC DNA]</scope>
    <source>
        <strain evidence="6 7">SM41</strain>
    </source>
</reference>
<feature type="domain" description="Non-reducing end beta-L-arabinofuranosidase-like GH127 middle" evidence="4">
    <location>
        <begin position="1441"/>
        <end position="1552"/>
    </location>
</feature>
<dbReference type="RefSeq" id="WP_008675875.1">
    <property type="nucleotide sequence ID" value="NZ_ANOH01000113.1"/>
</dbReference>
<feature type="compositionally biased region" description="Basic and acidic residues" evidence="1">
    <location>
        <begin position="949"/>
        <end position="960"/>
    </location>
</feature>
<feature type="domain" description="Non-reducing end beta-L-arabinofuranosidase-like GH127 C-terminal" evidence="5">
    <location>
        <begin position="1554"/>
        <end position="1657"/>
    </location>
</feature>
<dbReference type="InterPro" id="IPR049049">
    <property type="entry name" value="Beta-AFase-like_GH127_C"/>
</dbReference>
<comment type="caution">
    <text evidence="6">The sequence shown here is derived from an EMBL/GenBank/DDBJ whole genome shotgun (WGS) entry which is preliminary data.</text>
</comment>
<evidence type="ECO:0000259" key="4">
    <source>
        <dbReference type="Pfam" id="PF20736"/>
    </source>
</evidence>
<name>M5UGU4_9BACT</name>
<dbReference type="InterPro" id="IPR017850">
    <property type="entry name" value="Alkaline_phosphatase_core_sf"/>
</dbReference>
<feature type="domain" description="Non-reducing end beta-L-arabinofuranosidase-like GH127 catalytic" evidence="3">
    <location>
        <begin position="1045"/>
        <end position="1431"/>
    </location>
</feature>
<accession>M5UGU4</accession>
<dbReference type="GO" id="GO:0004423">
    <property type="term" value="F:iduronate-2-sulfatase activity"/>
    <property type="evidence" value="ECO:0007669"/>
    <property type="project" value="InterPro"/>
</dbReference>
<dbReference type="OrthoDB" id="9782218at2"/>
<feature type="domain" description="Sulfatase N-terminal" evidence="2">
    <location>
        <begin position="509"/>
        <end position="826"/>
    </location>
</feature>
<dbReference type="InterPro" id="IPR049046">
    <property type="entry name" value="Beta-AFase-like_GH127_middle"/>
</dbReference>
<dbReference type="CDD" id="cd16144">
    <property type="entry name" value="ARS_like"/>
    <property type="match status" value="1"/>
</dbReference>
<dbReference type="Pfam" id="PF00884">
    <property type="entry name" value="Sulfatase"/>
    <property type="match status" value="2"/>
</dbReference>
<dbReference type="InterPro" id="IPR035874">
    <property type="entry name" value="IDS"/>
</dbReference>
<dbReference type="InterPro" id="IPR049174">
    <property type="entry name" value="Beta-AFase-like"/>
</dbReference>
<gene>
    <name evidence="6" type="ORF">RSSM_01481</name>
</gene>
<organism evidence="6 7">
    <name type="scientific">Rhodopirellula sallentina SM41</name>
    <dbReference type="NCBI Taxonomy" id="1263870"/>
    <lineage>
        <taxon>Bacteria</taxon>
        <taxon>Pseudomonadati</taxon>
        <taxon>Planctomycetota</taxon>
        <taxon>Planctomycetia</taxon>
        <taxon>Pirellulales</taxon>
        <taxon>Pirellulaceae</taxon>
        <taxon>Rhodopirellula</taxon>
    </lineage>
</organism>
<feature type="domain" description="Sulfatase N-terminal" evidence="2">
    <location>
        <begin position="17"/>
        <end position="381"/>
    </location>
</feature>
<dbReference type="InterPro" id="IPR008928">
    <property type="entry name" value="6-hairpin_glycosidase_sf"/>
</dbReference>
<proteinExistence type="predicted"/>
<keyword evidence="7" id="KW-1185">Reference proteome</keyword>
<dbReference type="InterPro" id="IPR000917">
    <property type="entry name" value="Sulfatase_N"/>
</dbReference>
<dbReference type="Gene3D" id="2.60.120.260">
    <property type="entry name" value="Galactose-binding domain-like"/>
    <property type="match status" value="1"/>
</dbReference>
<dbReference type="GO" id="GO:0005975">
    <property type="term" value="P:carbohydrate metabolic process"/>
    <property type="evidence" value="ECO:0007669"/>
    <property type="project" value="InterPro"/>
</dbReference>
<dbReference type="Pfam" id="PF20736">
    <property type="entry name" value="Glyco_hydro127M"/>
    <property type="match status" value="1"/>
</dbReference>
<dbReference type="Proteomes" id="UP000011885">
    <property type="component" value="Unassembled WGS sequence"/>
</dbReference>
<evidence type="ECO:0000313" key="7">
    <source>
        <dbReference type="Proteomes" id="UP000011885"/>
    </source>
</evidence>
<dbReference type="Gene3D" id="3.30.1120.10">
    <property type="match status" value="1"/>
</dbReference>
<dbReference type="SUPFAM" id="SSF53649">
    <property type="entry name" value="Alkaline phosphatase-like"/>
    <property type="match status" value="2"/>
</dbReference>
<dbReference type="SUPFAM" id="SSF48208">
    <property type="entry name" value="Six-hairpin glycosidases"/>
    <property type="match status" value="1"/>
</dbReference>
<protein>
    <submittedName>
        <fullName evidence="6">Sulfatase domain protein</fullName>
    </submittedName>
</protein>
<dbReference type="InterPro" id="IPR012878">
    <property type="entry name" value="Beta-AFase-like_GH127_cat"/>
</dbReference>
<sequence>MLVLLAAAFPAFAAERPNVLLILVDDLKPAIGAYGDTLAKTPNIDRLAASGMRFDMAYCNQAVCAPSRFTLMLGSHSTSTGLYGLGSPLRQLVPNAVTMPQYFAKHGYRTESLGKVFHIGHGNHGDPDSFSVPHFKEKVIEYADPASTPGGKLTREEAMFQNVEAPKGGMNSLPRGAAFESPDVADEAYADGRVAAEAIRRLQAAKERDRPFFIVAGFARPHLPFSAPKKYWDLYNTDALKLAANPDLPIDSPKVAHKRGGEIRNYFPVPDKNDPAAIDETTARKLIHGYYASTSFVDAQIGKILDELESSGQSDNTIVVLWGDHGFHLGDLGIWTKHTNYEQANRIPILISAPGVTKPGSSTKQLTESVDIFPTLAELAGLDTPIGPQPIDGLSLVPVLKDPSARVRDHAYHAYPNQKLGRAIRTERYRMVEWRAFGAAEDTAEYELYDYQKDPLERLNLAATRPEVVSRLKEMLAKYPNPVPRGKRRKPAKKTVEKQLTIQKSNNAPNFVFILTDDQGWTGLSVPMDKSRTNSQSDYYQTPNIARLAKSGMRFSRGYSPAPNCSPSRYANLTGKTCARLSFTDIVGRGHVIDLKGKQKLRPGGKGTREILAADITIPELLKTLPVGYRTAHLGKWHLKGGGPEAHGFDVSDGATGNKEGSKGPAVKSDPKLAFSITSRANAFMEASVADGKPFYCQVSHYAVHQKIQHRAETLKKTQGWKSGKAHSDPAYAAMVADLDEAVGQLLNKIEDLGIGDNTYIIYQADNGSPKFLSESPPLRRYKPEIWDGGVRVPTFLSGPGIAADSQCDHPVMGIDILPTIWELAGGDAEQLPEDIDGGSIVRTVKAISEKAVASPNIERTGELVVHSPHYVLTKDLAKNQRPSSAIFDGKWKLVAWYETGEVQLFDLDADISESTDVSKQHPEVKHDLWTRLRDYLANTNARLPTLDPLHESNPGKDGDADNDGLPDEWEFRQLLTHVLGPEDDSDQDDKSNLAEFKAKSDPLVAKQQLQTGSAASAQKSKSFSQLSARSSAEIPYPIQLVHEVELAPKDFWHRRVETNHQVTVWHNFQQCEITGRLNNFRKAAGEKPGFYEGLRFNDSDVHKIVEGAARILAVNDDPKLDEYLDKLIATMAKAQEDNGYLYTVMQVPHNPNQRPVKGVVFGERWLHEQESHETYAMGHLIEAGAVHYEATGKRNLLDIAIKAADCLDKAFGPGKLELPPGHQQIEIGLAKLAAVTGEERYTRLAKFFLEQRGRRSDDRRQTWGVYFQDHLPVTQQAEAVGHSVRAAYQYMAMADLAVLTDDDDYRDALHDLWENVAKRKLYLTGGIGGGSGEGFSGEYQLPNFRAYNETCSSIANILWHRRMFQLEGDAKYIDILERCLYNSFLSGVGMDGDTFFYPNKLTSVTGHRRSAWFNCACCPPNVTRFLPQIPSLMYAKSDDTLFVNLFGSNNAYFALANQTVKVEQYSNYPWDGNIQLTVRPAEQSAFKLALRIPGWLKVPFPSDLYRYANDTKTAPQIQVNGDPVEFSENNGYAVITRIWQPGDKIELSLPMTVRRVLAHPNVAATRDRVALMRGPIVYAAEGPDNDGKVHSLTVPDEAAFTAEFRDNLLGGVNTLIGTVKTVARSGSELKQSDHQLTAIPYYAWAHRGAAPMRVWLAAEPKSAWPCQSEMAYSRANVTSSGKNPWTSASSANDQIFAPVSGDNETPRFLWDKTSTAPIGAEELAGTAKADSQTGGVRWIQYDFDEPVEISSTAVYWVTGGNGNWALPQQCRLLCKRDGEWQQVDAELPQPKADMLQKAEFTRLTTTSVRLEVVPQIGKTAGIMEWVVD</sequence>
<evidence type="ECO:0000256" key="1">
    <source>
        <dbReference type="SAM" id="MobiDB-lite"/>
    </source>
</evidence>
<evidence type="ECO:0000259" key="3">
    <source>
        <dbReference type="Pfam" id="PF07944"/>
    </source>
</evidence>
<dbReference type="Pfam" id="PF07944">
    <property type="entry name" value="Beta-AFase-like_GH127_cat"/>
    <property type="match status" value="1"/>
</dbReference>
<dbReference type="PATRIC" id="fig|1263870.3.peg.1588"/>
<evidence type="ECO:0000259" key="2">
    <source>
        <dbReference type="Pfam" id="PF00884"/>
    </source>
</evidence>
<dbReference type="CDD" id="cd16030">
    <property type="entry name" value="iduronate-2-sulfatase"/>
    <property type="match status" value="1"/>
</dbReference>